<feature type="region of interest" description="Disordered" evidence="9">
    <location>
        <begin position="571"/>
        <end position="607"/>
    </location>
</feature>
<feature type="region of interest" description="Disordered" evidence="9">
    <location>
        <begin position="802"/>
        <end position="841"/>
    </location>
</feature>
<feature type="region of interest" description="Disordered" evidence="9">
    <location>
        <begin position="641"/>
        <end position="674"/>
    </location>
</feature>
<keyword evidence="13" id="KW-1185">Reference proteome</keyword>
<dbReference type="GO" id="GO:0006869">
    <property type="term" value="P:lipid transport"/>
    <property type="evidence" value="ECO:0007669"/>
    <property type="project" value="UniProtKB-KW"/>
</dbReference>
<proteinExistence type="predicted"/>
<feature type="compositionally biased region" description="Basic and acidic residues" evidence="9">
    <location>
        <begin position="1"/>
        <end position="12"/>
    </location>
</feature>
<keyword evidence="8 10" id="KW-0472">Membrane</keyword>
<evidence type="ECO:0000256" key="8">
    <source>
        <dbReference type="ARBA" id="ARBA00023136"/>
    </source>
</evidence>
<feature type="region of interest" description="Disordered" evidence="9">
    <location>
        <begin position="965"/>
        <end position="996"/>
    </location>
</feature>
<evidence type="ECO:0000259" key="11">
    <source>
        <dbReference type="PROSITE" id="PS51847"/>
    </source>
</evidence>
<keyword evidence="6" id="KW-0445">Lipid transport</keyword>
<feature type="compositionally biased region" description="Low complexity" evidence="9">
    <location>
        <begin position="101"/>
        <end position="124"/>
    </location>
</feature>
<evidence type="ECO:0000256" key="4">
    <source>
        <dbReference type="ARBA" id="ARBA00022824"/>
    </source>
</evidence>
<dbReference type="GO" id="GO:0005789">
    <property type="term" value="C:endoplasmic reticulum membrane"/>
    <property type="evidence" value="ECO:0007669"/>
    <property type="project" value="UniProtKB-SubCell"/>
</dbReference>
<reference evidence="12" key="1">
    <citation type="submission" date="2021-01" db="EMBL/GenBank/DDBJ databases">
        <title>A chromosome-scale assembly of European eel, Anguilla anguilla.</title>
        <authorList>
            <person name="Henkel C."/>
            <person name="Jong-Raadsen S.A."/>
            <person name="Dufour S."/>
            <person name="Weltzien F.-A."/>
            <person name="Palstra A.P."/>
            <person name="Pelster B."/>
            <person name="Spaink H.P."/>
            <person name="Van Den Thillart G.E."/>
            <person name="Jansen H."/>
            <person name="Zahm M."/>
            <person name="Klopp C."/>
            <person name="Cedric C."/>
            <person name="Louis A."/>
            <person name="Berthelot C."/>
            <person name="Parey E."/>
            <person name="Roest Crollius H."/>
            <person name="Montfort J."/>
            <person name="Robinson-Rechavi M."/>
            <person name="Bucao C."/>
            <person name="Bouchez O."/>
            <person name="Gislard M."/>
            <person name="Lluch J."/>
            <person name="Milhes M."/>
            <person name="Lampietro C."/>
            <person name="Lopez Roques C."/>
            <person name="Donnadieu C."/>
            <person name="Braasch I."/>
            <person name="Desvignes T."/>
            <person name="Postlethwait J."/>
            <person name="Bobe J."/>
            <person name="Guiguen Y."/>
            <person name="Dirks R."/>
        </authorList>
    </citation>
    <scope>NUCLEOTIDE SEQUENCE</scope>
    <source>
        <strain evidence="12">Tag_6206</strain>
        <tissue evidence="12">Liver</tissue>
    </source>
</reference>
<evidence type="ECO:0000256" key="6">
    <source>
        <dbReference type="ARBA" id="ARBA00023055"/>
    </source>
</evidence>
<protein>
    <recommendedName>
        <fullName evidence="11">SMP-LTD domain-containing protein</fullName>
    </recommendedName>
</protein>
<feature type="compositionally biased region" description="Gly residues" evidence="9">
    <location>
        <begin position="233"/>
        <end position="245"/>
    </location>
</feature>
<comment type="subcellular location">
    <subcellularLocation>
        <location evidence="1">Endoplasmic reticulum membrane</location>
    </subcellularLocation>
</comment>
<keyword evidence="3 10" id="KW-0812">Transmembrane</keyword>
<feature type="region of interest" description="Disordered" evidence="9">
    <location>
        <begin position="303"/>
        <end position="325"/>
    </location>
</feature>
<evidence type="ECO:0000256" key="10">
    <source>
        <dbReference type="SAM" id="Phobius"/>
    </source>
</evidence>
<feature type="domain" description="SMP-LTD" evidence="11">
    <location>
        <begin position="684"/>
        <end position="960"/>
    </location>
</feature>
<evidence type="ECO:0000256" key="1">
    <source>
        <dbReference type="ARBA" id="ARBA00004586"/>
    </source>
</evidence>
<dbReference type="GO" id="GO:0008289">
    <property type="term" value="F:lipid binding"/>
    <property type="evidence" value="ECO:0007669"/>
    <property type="project" value="UniProtKB-KW"/>
</dbReference>
<evidence type="ECO:0000256" key="3">
    <source>
        <dbReference type="ARBA" id="ARBA00022692"/>
    </source>
</evidence>
<feature type="transmembrane region" description="Helical" evidence="10">
    <location>
        <begin position="354"/>
        <end position="373"/>
    </location>
</feature>
<comment type="caution">
    <text evidence="12">The sequence shown here is derived from an EMBL/GenBank/DDBJ whole genome shotgun (WGS) entry which is preliminary data.</text>
</comment>
<accession>A0A9D3LMB3</accession>
<feature type="transmembrane region" description="Helical" evidence="10">
    <location>
        <begin position="331"/>
        <end position="348"/>
    </location>
</feature>
<feature type="compositionally biased region" description="Low complexity" evidence="9">
    <location>
        <begin position="74"/>
        <end position="92"/>
    </location>
</feature>
<dbReference type="AlphaFoldDB" id="A0A9D3LMB3"/>
<evidence type="ECO:0000256" key="5">
    <source>
        <dbReference type="ARBA" id="ARBA00022989"/>
    </source>
</evidence>
<name>A0A9D3LMB3_ANGAN</name>
<dbReference type="PROSITE" id="PS51847">
    <property type="entry name" value="SMP"/>
    <property type="match status" value="1"/>
</dbReference>
<feature type="compositionally biased region" description="Polar residues" evidence="9">
    <location>
        <begin position="969"/>
        <end position="982"/>
    </location>
</feature>
<feature type="region of interest" description="Disordered" evidence="9">
    <location>
        <begin position="376"/>
        <end position="399"/>
    </location>
</feature>
<feature type="compositionally biased region" description="Pro residues" evidence="9">
    <location>
        <begin position="166"/>
        <end position="176"/>
    </location>
</feature>
<evidence type="ECO:0000313" key="12">
    <source>
        <dbReference type="EMBL" id="KAG5832149.1"/>
    </source>
</evidence>
<feature type="region of interest" description="Disordered" evidence="9">
    <location>
        <begin position="510"/>
        <end position="536"/>
    </location>
</feature>
<evidence type="ECO:0000256" key="9">
    <source>
        <dbReference type="SAM" id="MobiDB-lite"/>
    </source>
</evidence>
<sequence>MSEAAERGRDDGGLQGIGIRLTGRGGAGEDSEDSDCVFLPDQHEGIPLRPIPPTCRAPPSPVLTDRCASAPAFLSPHPSSPKPLLSLVKSLSTEIDPKETSSSPSPSSSLRPKPLLSLVKSLSSEISRCEPEVAQSKSDSKLNLHMLKQLTQPRAEPEGGDSEMAPPTPADPSPTEPEPRGGGFFKAELEDTRRKFSEAMQEPLSMLSKIIREDSPKQQQLHQNRAPGATDAVGGGARGRAGFEGGPKDSNAEGLEMQCRRAWRARCSVPSPSPSPALSQDSRYEICTYGDVIQVVEIVGSRAGGDGGGAPRPVQGPRGPDRPSISGSGRWLFYVSALAYSFFVLPLPSYWAGLALGLAGGFMLGLLVVLLLAPRRSSPRPHRDPHSLQDSLRADAPGEEQSHPKILQGWMNEMQGYSPETYHPSLTHSVYATMEGSRLRLAYPRTNISRRANFHDPTPDPAHNAVFVRSRQFQLAGSKVSLLPTVLARKRVWNKKYPICVVLAEEAVEEEKEVGEEGREEVQEEQGERPEQDVAPAAKLGAPVTLFLFGRTGREKEEWFQHFLSASKAADCDQDSGSRSDMSVQQDSTHTDQAQCSGGSSRGSSEDIPSLLRLKDLAGSVREKILLDYSAYMARFVVSEAGSAPPSPSHSTGDSPTAKEKFCEPITGGNGESQPAITRGINALIGRIFWDFLREKYWANQVAHKIQKKLTKIRLPYFMNELTLTELDMGTCMPQVVSMSRPSVDHRGLWLEMEVMYTGSLQMTLETKMNLCKLGKEGGAEADSVPESGCMSSRPRVCVLADSDEESSSAGSSDEEEVPPSEPQGVLGDKGTPPGADGGCSTSRKILKFVDKIAKSKYFQKATENEYIKKKIEEVSNTPLLLTVEVQELSGTLAVNIPPPPTDRIWYSFRVPPRLDLRVRPMLGEREVTFSHVTEWIEKKLQREFQKVLVMPNMDDIYLPLMHSGLDSPPTSQHSPASCSRESSMDVAEKEEVVSE</sequence>
<evidence type="ECO:0000313" key="13">
    <source>
        <dbReference type="Proteomes" id="UP001044222"/>
    </source>
</evidence>
<feature type="compositionally biased region" description="Acidic residues" evidence="9">
    <location>
        <begin position="802"/>
        <end position="819"/>
    </location>
</feature>
<feature type="compositionally biased region" description="Polar residues" evidence="9">
    <location>
        <begin position="575"/>
        <end position="603"/>
    </location>
</feature>
<feature type="region of interest" description="Disordered" evidence="9">
    <location>
        <begin position="1"/>
        <end position="191"/>
    </location>
</feature>
<evidence type="ECO:0000256" key="7">
    <source>
        <dbReference type="ARBA" id="ARBA00023121"/>
    </source>
</evidence>
<keyword evidence="2" id="KW-0813">Transport</keyword>
<dbReference type="CDD" id="cd21675">
    <property type="entry name" value="SMP_TEX2"/>
    <property type="match status" value="1"/>
</dbReference>
<dbReference type="PANTHER" id="PTHR13466:SF4">
    <property type="entry name" value="SMP-LTD DOMAIN-CONTAINING PROTEIN"/>
    <property type="match status" value="1"/>
</dbReference>
<keyword evidence="4" id="KW-0256">Endoplasmic reticulum</keyword>
<feature type="compositionally biased region" description="Pro residues" evidence="9">
    <location>
        <begin position="49"/>
        <end position="61"/>
    </location>
</feature>
<feature type="compositionally biased region" description="Basic and acidic residues" evidence="9">
    <location>
        <begin position="983"/>
        <end position="996"/>
    </location>
</feature>
<dbReference type="PANTHER" id="PTHR13466">
    <property type="entry name" value="TEX2 PROTEIN-RELATED"/>
    <property type="match status" value="1"/>
</dbReference>
<gene>
    <name evidence="12" type="ORF">ANANG_G00288040</name>
</gene>
<keyword evidence="5 10" id="KW-1133">Transmembrane helix</keyword>
<keyword evidence="7" id="KW-0446">Lipid-binding</keyword>
<organism evidence="12 13">
    <name type="scientific">Anguilla anguilla</name>
    <name type="common">European freshwater eel</name>
    <name type="synonym">Muraena anguilla</name>
    <dbReference type="NCBI Taxonomy" id="7936"/>
    <lineage>
        <taxon>Eukaryota</taxon>
        <taxon>Metazoa</taxon>
        <taxon>Chordata</taxon>
        <taxon>Craniata</taxon>
        <taxon>Vertebrata</taxon>
        <taxon>Euteleostomi</taxon>
        <taxon>Actinopterygii</taxon>
        <taxon>Neopterygii</taxon>
        <taxon>Teleostei</taxon>
        <taxon>Anguilliformes</taxon>
        <taxon>Anguillidae</taxon>
        <taxon>Anguilla</taxon>
    </lineage>
</organism>
<dbReference type="Proteomes" id="UP001044222">
    <property type="component" value="Chromosome 17"/>
</dbReference>
<dbReference type="EMBL" id="JAFIRN010000017">
    <property type="protein sequence ID" value="KAG5832149.1"/>
    <property type="molecule type" value="Genomic_DNA"/>
</dbReference>
<feature type="region of interest" description="Disordered" evidence="9">
    <location>
        <begin position="212"/>
        <end position="253"/>
    </location>
</feature>
<dbReference type="InterPro" id="IPR031468">
    <property type="entry name" value="SMP_LBD"/>
</dbReference>
<feature type="compositionally biased region" description="Basic and acidic residues" evidence="9">
    <location>
        <begin position="515"/>
        <end position="532"/>
    </location>
</feature>
<evidence type="ECO:0000256" key="2">
    <source>
        <dbReference type="ARBA" id="ARBA00022448"/>
    </source>
</evidence>